<dbReference type="WBParaSite" id="SVE_1157400.1">
    <property type="protein sequence ID" value="SVE_1157400.1"/>
    <property type="gene ID" value="SVE_1157400"/>
</dbReference>
<keyword evidence="1" id="KW-1133">Transmembrane helix</keyword>
<protein>
    <submittedName>
        <fullName evidence="3">Uncharacterized protein</fullName>
    </submittedName>
</protein>
<name>A0A0K0FQ88_STRVS</name>
<proteinExistence type="predicted"/>
<accession>A0A0K0FQ88</accession>
<reference evidence="3" key="2">
    <citation type="submission" date="2015-08" db="UniProtKB">
        <authorList>
            <consortium name="WormBaseParasite"/>
        </authorList>
    </citation>
    <scope>IDENTIFICATION</scope>
</reference>
<organism evidence="2 3">
    <name type="scientific">Strongyloides venezuelensis</name>
    <name type="common">Threadworm</name>
    <dbReference type="NCBI Taxonomy" id="75913"/>
    <lineage>
        <taxon>Eukaryota</taxon>
        <taxon>Metazoa</taxon>
        <taxon>Ecdysozoa</taxon>
        <taxon>Nematoda</taxon>
        <taxon>Chromadorea</taxon>
        <taxon>Rhabditida</taxon>
        <taxon>Tylenchina</taxon>
        <taxon>Panagrolaimomorpha</taxon>
        <taxon>Strongyloidoidea</taxon>
        <taxon>Strongyloididae</taxon>
        <taxon>Strongyloides</taxon>
    </lineage>
</organism>
<dbReference type="AlphaFoldDB" id="A0A0K0FQ88"/>
<evidence type="ECO:0000256" key="1">
    <source>
        <dbReference type="SAM" id="Phobius"/>
    </source>
</evidence>
<feature type="transmembrane region" description="Helical" evidence="1">
    <location>
        <begin position="150"/>
        <end position="170"/>
    </location>
</feature>
<feature type="transmembrane region" description="Helical" evidence="1">
    <location>
        <begin position="103"/>
        <end position="126"/>
    </location>
</feature>
<sequence length="228" mass="26972">MMHHTNFPKIMKTNVNDVDVDIYVVPVLRNQKHFMFCNQRIHITFLGKILSILYLIIHIIFIRLIMVFGNEVSVMIMSLIALSVSISHIYASFQWKRACLIPIIILLSFYIVHQIVCLLFLLYIFLNENAYFHQQIHYHLEEWEITSIHYVFQVILLVIIPFLLLCAGALKITIYQYQFFTYVDRLLKRFTLRQEKCQENDSGGESVQNCDKSINNSRQLETIHDVEV</sequence>
<evidence type="ECO:0000313" key="3">
    <source>
        <dbReference type="WBParaSite" id="SVE_1157400.1"/>
    </source>
</evidence>
<keyword evidence="2" id="KW-1185">Reference proteome</keyword>
<keyword evidence="1" id="KW-0812">Transmembrane</keyword>
<feature type="transmembrane region" description="Helical" evidence="1">
    <location>
        <begin position="45"/>
        <end position="66"/>
    </location>
</feature>
<dbReference type="Proteomes" id="UP000035680">
    <property type="component" value="Unassembled WGS sequence"/>
</dbReference>
<keyword evidence="1" id="KW-0472">Membrane</keyword>
<evidence type="ECO:0000313" key="2">
    <source>
        <dbReference type="Proteomes" id="UP000035680"/>
    </source>
</evidence>
<feature type="transmembrane region" description="Helical" evidence="1">
    <location>
        <begin position="72"/>
        <end position="91"/>
    </location>
</feature>
<reference evidence="2" key="1">
    <citation type="submission" date="2014-07" db="EMBL/GenBank/DDBJ databases">
        <authorList>
            <person name="Martin A.A"/>
            <person name="De Silva N."/>
        </authorList>
    </citation>
    <scope>NUCLEOTIDE SEQUENCE</scope>
</reference>